<dbReference type="EMBL" id="CP101509">
    <property type="protein sequence ID" value="UTV30876.1"/>
    <property type="molecule type" value="Genomic_DNA"/>
</dbReference>
<feature type="coiled-coil region" evidence="1">
    <location>
        <begin position="75"/>
        <end position="102"/>
    </location>
</feature>
<gene>
    <name evidence="3" type="ORF">NNL38_20175</name>
</gene>
<dbReference type="RefSeq" id="WP_255392246.1">
    <property type="nucleotide sequence ID" value="NZ_CP101509.1"/>
</dbReference>
<protein>
    <submittedName>
        <fullName evidence="3">PIN domain-containing protein</fullName>
    </submittedName>
</protein>
<feature type="domain" description="PIN like" evidence="2">
    <location>
        <begin position="24"/>
        <end position="245"/>
    </location>
</feature>
<accession>A0ABY5GNY7</accession>
<keyword evidence="4" id="KW-1185">Reference proteome</keyword>
<reference evidence="3" key="1">
    <citation type="submission" date="2022-07" db="EMBL/GenBank/DDBJ databases">
        <title>Genome sequencing of Photobacterium atrarenae GJH2-4.</title>
        <authorList>
            <person name="Park S.-J."/>
        </authorList>
    </citation>
    <scope>NUCLEOTIDE SEQUENCE</scope>
    <source>
        <strain evidence="3">GJH2-4</strain>
    </source>
</reference>
<dbReference type="Pfam" id="PF18476">
    <property type="entry name" value="PIN_8"/>
    <property type="match status" value="1"/>
</dbReference>
<proteinExistence type="predicted"/>
<evidence type="ECO:0000313" key="3">
    <source>
        <dbReference type="EMBL" id="UTV30876.1"/>
    </source>
</evidence>
<keyword evidence="1" id="KW-0175">Coiled coil</keyword>
<evidence type="ECO:0000313" key="4">
    <source>
        <dbReference type="Proteomes" id="UP001057998"/>
    </source>
</evidence>
<evidence type="ECO:0000259" key="2">
    <source>
        <dbReference type="Pfam" id="PF18476"/>
    </source>
</evidence>
<dbReference type="Proteomes" id="UP001057998">
    <property type="component" value="Chromosome 2"/>
</dbReference>
<name>A0ABY5GNY7_9GAMM</name>
<evidence type="ECO:0000256" key="1">
    <source>
        <dbReference type="SAM" id="Coils"/>
    </source>
</evidence>
<dbReference type="InterPro" id="IPR041578">
    <property type="entry name" value="PIN_8"/>
</dbReference>
<sequence>MKNLFSEHFKNSDEDLNSVWDNCLFILDANILLDFYRYSDSTRTELFNLLNKIRERIWIPHRAAEEFFKNRLTVISEQEKSYDNTTKKINDLKKTLENSRQHPFVSKDISEKANSFFDELCSELYENKKNHIIRITNDDIKDKIADLFDGCVGKPYSDEELRKIISDGKEIYDNKSPHSYKDAGKFGDSEELKVQCRQFSDLIVWMQITNKVVSEDKGVVFISDDRKEDWWQIFNGKTIGARTELVKEFQDKTKHKFQMYKLERFLQLATEALHEKISEDVINEVRDVTSESEELHRRLIEIDNSDKHESLDHLIKYNSTPEYLRELSDLNNSVVPDHIKGSSHLIDSELMRKIKDMTSHLNLSTLGYIQDTYGHINPRTIALYQKSINNLKHNKHFSLDDTNNKKS</sequence>
<organism evidence="3 4">
    <name type="scientific">Photobacterium atrarenae</name>
    <dbReference type="NCBI Taxonomy" id="865757"/>
    <lineage>
        <taxon>Bacteria</taxon>
        <taxon>Pseudomonadati</taxon>
        <taxon>Pseudomonadota</taxon>
        <taxon>Gammaproteobacteria</taxon>
        <taxon>Vibrionales</taxon>
        <taxon>Vibrionaceae</taxon>
        <taxon>Photobacterium</taxon>
    </lineage>
</organism>